<feature type="region of interest" description="Disordered" evidence="5">
    <location>
        <begin position="269"/>
        <end position="291"/>
    </location>
</feature>
<comment type="caution">
    <text evidence="7">The sequence shown here is derived from an EMBL/GenBank/DDBJ whole genome shotgun (WGS) entry which is preliminary data.</text>
</comment>
<reference evidence="7 8" key="1">
    <citation type="journal article" date="2015" name="Nature">
        <title>rRNA introns, odd ribosomes, and small enigmatic genomes across a large radiation of phyla.</title>
        <authorList>
            <person name="Brown C.T."/>
            <person name="Hug L.A."/>
            <person name="Thomas B.C."/>
            <person name="Sharon I."/>
            <person name="Castelle C.J."/>
            <person name="Singh A."/>
            <person name="Wilkins M.J."/>
            <person name="Williams K.H."/>
            <person name="Banfield J.F."/>
        </authorList>
    </citation>
    <scope>NUCLEOTIDE SEQUENCE [LARGE SCALE GENOMIC DNA]</scope>
</reference>
<dbReference type="AlphaFoldDB" id="A0A0G0YVF8"/>
<keyword evidence="4" id="KW-0411">Iron-sulfur</keyword>
<dbReference type="SUPFAM" id="SSF102114">
    <property type="entry name" value="Radical SAM enzymes"/>
    <property type="match status" value="1"/>
</dbReference>
<dbReference type="SFLD" id="SFLDS00029">
    <property type="entry name" value="Radical_SAM"/>
    <property type="match status" value="1"/>
</dbReference>
<protein>
    <submittedName>
        <fullName evidence="7">Radical SAM superfamily enzyme</fullName>
    </submittedName>
</protein>
<evidence type="ECO:0000256" key="2">
    <source>
        <dbReference type="ARBA" id="ARBA00022723"/>
    </source>
</evidence>
<dbReference type="InterPro" id="IPR013785">
    <property type="entry name" value="Aldolase_TIM"/>
</dbReference>
<dbReference type="Proteomes" id="UP000034299">
    <property type="component" value="Unassembled WGS sequence"/>
</dbReference>
<dbReference type="Gene3D" id="3.20.20.70">
    <property type="entry name" value="Aldolase class I"/>
    <property type="match status" value="1"/>
</dbReference>
<evidence type="ECO:0000259" key="6">
    <source>
        <dbReference type="Pfam" id="PF04055"/>
    </source>
</evidence>
<evidence type="ECO:0000256" key="4">
    <source>
        <dbReference type="ARBA" id="ARBA00023014"/>
    </source>
</evidence>
<evidence type="ECO:0000256" key="1">
    <source>
        <dbReference type="ARBA" id="ARBA00022691"/>
    </source>
</evidence>
<dbReference type="InterPro" id="IPR050377">
    <property type="entry name" value="Radical_SAM_PqqE_MftC-like"/>
</dbReference>
<evidence type="ECO:0000256" key="5">
    <source>
        <dbReference type="SAM" id="MobiDB-lite"/>
    </source>
</evidence>
<dbReference type="GO" id="GO:0051536">
    <property type="term" value="F:iron-sulfur cluster binding"/>
    <property type="evidence" value="ECO:0007669"/>
    <property type="project" value="UniProtKB-KW"/>
</dbReference>
<keyword evidence="1" id="KW-0949">S-adenosyl-L-methionine</keyword>
<dbReference type="CDD" id="cd01335">
    <property type="entry name" value="Radical_SAM"/>
    <property type="match status" value="1"/>
</dbReference>
<dbReference type="PANTHER" id="PTHR11228:SF7">
    <property type="entry name" value="PQQA PEPTIDE CYCLASE"/>
    <property type="match status" value="1"/>
</dbReference>
<keyword evidence="2" id="KW-0479">Metal-binding</keyword>
<evidence type="ECO:0000313" key="8">
    <source>
        <dbReference type="Proteomes" id="UP000034299"/>
    </source>
</evidence>
<sequence>MIPIYRMPVIQIEVTNVCNLSCSNCTRFVGHHKKPFFMDLETVAKAIDSLEGYPHEIGIMGGEPTMHPQFKEICLLVQKMIPNRRQRALWTNGLRWKEYEEIIKETFDADKIIYNDHRDENVGEHQSLLLAATDIVDDKELMWRLIGNCWVQWRWAASITPKGGFFCEVAAAQDYLFDGPGGYPLEKDWWNKNPNEFMDQVKRYCPNCSAAIPMSGVDAHASHEMVSKSIAERLKQSESPKFLNGNYKLVDIKLTEADIEKTVKDGWTPWSHRPYKQNAPDKKEQITQKNL</sequence>
<keyword evidence="3" id="KW-0408">Iron</keyword>
<feature type="compositionally biased region" description="Basic and acidic residues" evidence="5">
    <location>
        <begin position="279"/>
        <end position="291"/>
    </location>
</feature>
<dbReference type="GO" id="GO:0046872">
    <property type="term" value="F:metal ion binding"/>
    <property type="evidence" value="ECO:0007669"/>
    <property type="project" value="UniProtKB-KW"/>
</dbReference>
<name>A0A0G0YVF8_9BACT</name>
<dbReference type="InterPro" id="IPR007197">
    <property type="entry name" value="rSAM"/>
</dbReference>
<proteinExistence type="predicted"/>
<dbReference type="EMBL" id="LCBP01000001">
    <property type="protein sequence ID" value="KKS13651.1"/>
    <property type="molecule type" value="Genomic_DNA"/>
</dbReference>
<dbReference type="PANTHER" id="PTHR11228">
    <property type="entry name" value="RADICAL SAM DOMAIN PROTEIN"/>
    <property type="match status" value="1"/>
</dbReference>
<dbReference type="Pfam" id="PF04055">
    <property type="entry name" value="Radical_SAM"/>
    <property type="match status" value="1"/>
</dbReference>
<accession>A0A0G0YVF8</accession>
<organism evidence="7 8">
    <name type="scientific">Candidatus Magasanikbacteria bacterium GW2011_GWA2_41_55</name>
    <dbReference type="NCBI Taxonomy" id="1619038"/>
    <lineage>
        <taxon>Bacteria</taxon>
        <taxon>Candidatus Magasanikiibacteriota</taxon>
    </lineage>
</organism>
<dbReference type="InterPro" id="IPR058240">
    <property type="entry name" value="rSAM_sf"/>
</dbReference>
<evidence type="ECO:0000313" key="7">
    <source>
        <dbReference type="EMBL" id="KKS13651.1"/>
    </source>
</evidence>
<gene>
    <name evidence="7" type="ORF">UU69_C0001G0028</name>
</gene>
<feature type="domain" description="Radical SAM core" evidence="6">
    <location>
        <begin position="12"/>
        <end position="105"/>
    </location>
</feature>
<dbReference type="GO" id="GO:0003824">
    <property type="term" value="F:catalytic activity"/>
    <property type="evidence" value="ECO:0007669"/>
    <property type="project" value="InterPro"/>
</dbReference>
<evidence type="ECO:0000256" key="3">
    <source>
        <dbReference type="ARBA" id="ARBA00023004"/>
    </source>
</evidence>